<name>A0A8S1YNT8_9CILI</name>
<dbReference type="Proteomes" id="UP000689195">
    <property type="component" value="Unassembled WGS sequence"/>
</dbReference>
<proteinExistence type="predicted"/>
<dbReference type="AlphaFoldDB" id="A0A8S1YNT8"/>
<comment type="caution">
    <text evidence="1">The sequence shown here is derived from an EMBL/GenBank/DDBJ whole genome shotgun (WGS) entry which is preliminary data.</text>
</comment>
<organism evidence="1 2">
    <name type="scientific">Paramecium pentaurelia</name>
    <dbReference type="NCBI Taxonomy" id="43138"/>
    <lineage>
        <taxon>Eukaryota</taxon>
        <taxon>Sar</taxon>
        <taxon>Alveolata</taxon>
        <taxon>Ciliophora</taxon>
        <taxon>Intramacronucleata</taxon>
        <taxon>Oligohymenophorea</taxon>
        <taxon>Peniculida</taxon>
        <taxon>Parameciidae</taxon>
        <taxon>Paramecium</taxon>
    </lineage>
</organism>
<sequence>MNQYKLYIVSQGNEQHPTPQQLEKIIILLHQVNDFISEGFFGRQDRNYDLYIWVFQIIITLKCPICLSTLQQQILLSLTLDLVSFYLSYQVRKFDMIVIQSPTFQSVRLQKHQDF</sequence>
<reference evidence="1" key="1">
    <citation type="submission" date="2021-01" db="EMBL/GenBank/DDBJ databases">
        <authorList>
            <consortium name="Genoscope - CEA"/>
            <person name="William W."/>
        </authorList>
    </citation>
    <scope>NUCLEOTIDE SEQUENCE</scope>
</reference>
<keyword evidence="2" id="KW-1185">Reference proteome</keyword>
<accession>A0A8S1YNT8</accession>
<protein>
    <submittedName>
        <fullName evidence="1">Uncharacterized protein</fullName>
    </submittedName>
</protein>
<gene>
    <name evidence="1" type="ORF">PPENT_87.1.T1990006</name>
</gene>
<dbReference type="EMBL" id="CAJJDO010000199">
    <property type="protein sequence ID" value="CAD8214197.1"/>
    <property type="molecule type" value="Genomic_DNA"/>
</dbReference>
<evidence type="ECO:0000313" key="2">
    <source>
        <dbReference type="Proteomes" id="UP000689195"/>
    </source>
</evidence>
<evidence type="ECO:0000313" key="1">
    <source>
        <dbReference type="EMBL" id="CAD8214197.1"/>
    </source>
</evidence>